<accession>A0AAE1LTW3</accession>
<evidence type="ECO:0000256" key="3">
    <source>
        <dbReference type="ARBA" id="ARBA00022833"/>
    </source>
</evidence>
<reference evidence="8" key="2">
    <citation type="journal article" date="2023" name="BMC Genomics">
        <title>Pest status, molecular evolution, and epigenetic factors derived from the genome assembly of Frankliniella fusca, a thysanopteran phytovirus vector.</title>
        <authorList>
            <person name="Catto M.A."/>
            <person name="Labadie P.E."/>
            <person name="Jacobson A.L."/>
            <person name="Kennedy G.G."/>
            <person name="Srinivasan R."/>
            <person name="Hunt B.G."/>
        </authorList>
    </citation>
    <scope>NUCLEOTIDE SEQUENCE</scope>
    <source>
        <strain evidence="8">PL_HMW_Pooled</strain>
    </source>
</reference>
<dbReference type="SMART" id="SM00692">
    <property type="entry name" value="DM3"/>
    <property type="match status" value="1"/>
</dbReference>
<evidence type="ECO:0000256" key="5">
    <source>
        <dbReference type="PROSITE-ProRule" id="PRU00309"/>
    </source>
</evidence>
<keyword evidence="4 5" id="KW-0238">DNA-binding</keyword>
<proteinExistence type="predicted"/>
<comment type="caution">
    <text evidence="8">The sequence shown here is derived from an EMBL/GenBank/DDBJ whole genome shotgun (WGS) entry which is preliminary data.</text>
</comment>
<dbReference type="Pfam" id="PF05485">
    <property type="entry name" value="THAP"/>
    <property type="match status" value="1"/>
</dbReference>
<keyword evidence="2 5" id="KW-0863">Zinc-finger</keyword>
<keyword evidence="3" id="KW-0862">Zinc</keyword>
<reference evidence="8" key="1">
    <citation type="submission" date="2021-07" db="EMBL/GenBank/DDBJ databases">
        <authorList>
            <person name="Catto M.A."/>
            <person name="Jacobson A."/>
            <person name="Kennedy G."/>
            <person name="Labadie P."/>
            <person name="Hunt B.G."/>
            <person name="Srinivasan R."/>
        </authorList>
    </citation>
    <scope>NUCLEOTIDE SEQUENCE</scope>
    <source>
        <strain evidence="8">PL_HMW_Pooled</strain>
        <tissue evidence="8">Head</tissue>
    </source>
</reference>
<keyword evidence="6" id="KW-0175">Coiled coil</keyword>
<dbReference type="GO" id="GO:0008270">
    <property type="term" value="F:zinc ion binding"/>
    <property type="evidence" value="ECO:0007669"/>
    <property type="project" value="UniProtKB-KW"/>
</dbReference>
<dbReference type="Proteomes" id="UP001219518">
    <property type="component" value="Unassembled WGS sequence"/>
</dbReference>
<dbReference type="SUPFAM" id="SSF57716">
    <property type="entry name" value="Glucocorticoid receptor-like (DNA-binding domain)"/>
    <property type="match status" value="1"/>
</dbReference>
<evidence type="ECO:0000256" key="6">
    <source>
        <dbReference type="SAM" id="Coils"/>
    </source>
</evidence>
<evidence type="ECO:0000256" key="2">
    <source>
        <dbReference type="ARBA" id="ARBA00022771"/>
    </source>
</evidence>
<dbReference type="GO" id="GO:0003677">
    <property type="term" value="F:DNA binding"/>
    <property type="evidence" value="ECO:0007669"/>
    <property type="project" value="UniProtKB-UniRule"/>
</dbReference>
<dbReference type="PROSITE" id="PS50950">
    <property type="entry name" value="ZF_THAP"/>
    <property type="match status" value="1"/>
</dbReference>
<gene>
    <name evidence="8" type="ORF">KUF71_024035</name>
</gene>
<evidence type="ECO:0000313" key="9">
    <source>
        <dbReference type="Proteomes" id="UP001219518"/>
    </source>
</evidence>
<name>A0AAE1LTW3_9NEOP</name>
<dbReference type="InterPro" id="IPR038441">
    <property type="entry name" value="THAP_Znf_sf"/>
</dbReference>
<evidence type="ECO:0000256" key="1">
    <source>
        <dbReference type="ARBA" id="ARBA00022723"/>
    </source>
</evidence>
<sequence>MATYRMTKRCILCQRSRNLRFHELPSNPPLREKWLAVVPDDEIAKFAENPKICELHFKPEDYVPDHKKRILKKGVVPVLAPLREDPNDLKLSRQLDSQNVLIDSVDSPIMSIDISEITEDPPPEIQIVKSQLQPRVRLMKKNKQPTKITEDLLSGLQIVECHLHEGGLQPRGRLKEDKESSKAGRKIEILRAQIKHLKEDNKEKARKLKSLSFELRELKTESHRQASELKIKEKVLHQLEVKVKRFENLLSKKDLGTADVKEKIEKEKKEQLKKIRNLKEQVEILSTERKEMEKICYFKNIEEMILNMDTDRKAAFILDQIKLYKMKLPRYSDSTLQECIIWEDTDPGGYQFVRESELLTLPTQSTMKKHLGPMDLEINMDNSLNGQINESCINEIKDSIASVQTDL</sequence>
<organism evidence="8 9">
    <name type="scientific">Frankliniella fusca</name>
    <dbReference type="NCBI Taxonomy" id="407009"/>
    <lineage>
        <taxon>Eukaryota</taxon>
        <taxon>Metazoa</taxon>
        <taxon>Ecdysozoa</taxon>
        <taxon>Arthropoda</taxon>
        <taxon>Hexapoda</taxon>
        <taxon>Insecta</taxon>
        <taxon>Pterygota</taxon>
        <taxon>Neoptera</taxon>
        <taxon>Paraneoptera</taxon>
        <taxon>Thysanoptera</taxon>
        <taxon>Terebrantia</taxon>
        <taxon>Thripoidea</taxon>
        <taxon>Thripidae</taxon>
        <taxon>Frankliniella</taxon>
    </lineage>
</organism>
<evidence type="ECO:0000259" key="7">
    <source>
        <dbReference type="PROSITE" id="PS50950"/>
    </source>
</evidence>
<evidence type="ECO:0000256" key="4">
    <source>
        <dbReference type="ARBA" id="ARBA00023125"/>
    </source>
</evidence>
<keyword evidence="9" id="KW-1185">Reference proteome</keyword>
<evidence type="ECO:0000313" key="8">
    <source>
        <dbReference type="EMBL" id="KAK3930679.1"/>
    </source>
</evidence>
<feature type="domain" description="THAP-type" evidence="7">
    <location>
        <begin position="6"/>
        <end position="80"/>
    </location>
</feature>
<protein>
    <submittedName>
        <fullName evidence="8">DNA transposase</fullName>
    </submittedName>
</protein>
<dbReference type="Gene3D" id="6.20.210.20">
    <property type="entry name" value="THAP domain"/>
    <property type="match status" value="1"/>
</dbReference>
<dbReference type="SMART" id="SM00980">
    <property type="entry name" value="THAP"/>
    <property type="match status" value="1"/>
</dbReference>
<dbReference type="EMBL" id="JAHWGI010001412">
    <property type="protein sequence ID" value="KAK3930679.1"/>
    <property type="molecule type" value="Genomic_DNA"/>
</dbReference>
<dbReference type="InterPro" id="IPR006612">
    <property type="entry name" value="THAP_Znf"/>
</dbReference>
<keyword evidence="1" id="KW-0479">Metal-binding</keyword>
<dbReference type="AlphaFoldDB" id="A0AAE1LTW3"/>
<feature type="coiled-coil region" evidence="6">
    <location>
        <begin position="180"/>
        <end position="295"/>
    </location>
</feature>